<gene>
    <name evidence="2" type="ORF">SSE37_11204</name>
</gene>
<name>A3K3J3_SAGS3</name>
<sequence>MTSPETENDEPTELSFVCPPDLAGHIPFPTPAAQHVPDWFRKLPMELDMPGAEGQPWKTMSACLPVHDAFALGWVLPTPFDLGVGRDEEGQLIFQWPENVPFAPVELMNPAQIGADSPPFQDALPLKFVNPWRVKLPPGWSAAFLHPLNHFELPFRIFDAVVDCDVLQKPVDIPFRWIAAEEQVLLPAGTPMVQVVPFERRLTPPHADIRAETPEETAEREAAARTKPGEPSDYARKWRRRHETEGT</sequence>
<dbReference type="AlphaFoldDB" id="A3K3J3"/>
<dbReference type="Proteomes" id="UP000005713">
    <property type="component" value="Unassembled WGS sequence"/>
</dbReference>
<dbReference type="EMBL" id="AAYA01000006">
    <property type="protein sequence ID" value="EBA08107.1"/>
    <property type="molecule type" value="Genomic_DNA"/>
</dbReference>
<reference evidence="2 3" key="1">
    <citation type="submission" date="2006-06" db="EMBL/GenBank/DDBJ databases">
        <authorList>
            <person name="Moran M.A."/>
            <person name="Ferriera S."/>
            <person name="Johnson J."/>
            <person name="Kravitz S."/>
            <person name="Beeson K."/>
            <person name="Sutton G."/>
            <person name="Rogers Y.-H."/>
            <person name="Friedman R."/>
            <person name="Frazier M."/>
            <person name="Venter J.C."/>
        </authorList>
    </citation>
    <scope>NUCLEOTIDE SEQUENCE [LARGE SCALE GENOMIC DNA]</scope>
    <source>
        <strain evidence="2 3">E-37</strain>
    </source>
</reference>
<evidence type="ECO:0000256" key="1">
    <source>
        <dbReference type="SAM" id="MobiDB-lite"/>
    </source>
</evidence>
<comment type="caution">
    <text evidence="2">The sequence shown here is derived from an EMBL/GenBank/DDBJ whole genome shotgun (WGS) entry which is preliminary data.</text>
</comment>
<evidence type="ECO:0000313" key="2">
    <source>
        <dbReference type="EMBL" id="EBA08107.1"/>
    </source>
</evidence>
<evidence type="ECO:0000313" key="3">
    <source>
        <dbReference type="Proteomes" id="UP000005713"/>
    </source>
</evidence>
<keyword evidence="3" id="KW-1185">Reference proteome</keyword>
<proteinExistence type="predicted"/>
<organism evidence="2 3">
    <name type="scientific">Sagittula stellata (strain ATCC 700073 / DSM 11524 / E-37)</name>
    <dbReference type="NCBI Taxonomy" id="388399"/>
    <lineage>
        <taxon>Bacteria</taxon>
        <taxon>Pseudomonadati</taxon>
        <taxon>Pseudomonadota</taxon>
        <taxon>Alphaproteobacteria</taxon>
        <taxon>Rhodobacterales</taxon>
        <taxon>Roseobacteraceae</taxon>
        <taxon>Sagittula</taxon>
    </lineage>
</organism>
<dbReference type="eggNOG" id="ENOG502ZCMZ">
    <property type="taxonomic scope" value="Bacteria"/>
</dbReference>
<feature type="region of interest" description="Disordered" evidence="1">
    <location>
        <begin position="204"/>
        <end position="247"/>
    </location>
</feature>
<accession>A3K3J3</accession>
<protein>
    <submittedName>
        <fullName evidence="2">Uncharacterized protein</fullName>
    </submittedName>
</protein>